<dbReference type="RefSeq" id="WP_264308152.1">
    <property type="nucleotide sequence ID" value="NZ_CP109635.1"/>
</dbReference>
<dbReference type="EMBL" id="CP109635">
    <property type="protein sequence ID" value="UYT10299.1"/>
    <property type="molecule type" value="Genomic_DNA"/>
</dbReference>
<sequence length="314" mass="36534">MKKRFPRYLDDKYKNINRKTGRIEYQLQQIHTNTSDKSIQDNVKKALFIPKINLYLDMLKRYIVKLLVFIFITLFIIGPITNNYYDILNNYQSSLDYDIDLKSFKPDSSNTSISTKSIATPDVVKSYNFQIEGHIKIKSGEASSAYLVYSDLDKDITDQSFYPITYNLKERNSFIERLKVATHKRFSYLFKSYEYPTEISFKEDVLYARKEKDVESQPFQPLYLVLMDRSNHASINVLLAKAKSSATTLPVNDYAMVSQPDFSAIGIKPDIKFFTGKQILNAQNQDESSEIPITAEKYARDNSIIQDYLKNFFN</sequence>
<reference evidence="2" key="1">
    <citation type="submission" date="2022-10" db="EMBL/GenBank/DDBJ databases">
        <title>Genome assembly of Lactococcus garvieae isolates from cricket gut.</title>
        <authorList>
            <person name="Luecke A.R."/>
            <person name="Brown A.M.V."/>
            <person name="Wakeman C.A."/>
        </authorList>
    </citation>
    <scope>NUCLEOTIDE SEQUENCE</scope>
    <source>
        <strain evidence="2">Alexii-11_2</strain>
    </source>
</reference>
<gene>
    <name evidence="2" type="ORF">OF801_10205</name>
</gene>
<evidence type="ECO:0000256" key="1">
    <source>
        <dbReference type="SAM" id="Phobius"/>
    </source>
</evidence>
<feature type="transmembrane region" description="Helical" evidence="1">
    <location>
        <begin position="62"/>
        <end position="80"/>
    </location>
</feature>
<organism evidence="2 3">
    <name type="scientific">Lactococcus garvieae</name>
    <dbReference type="NCBI Taxonomy" id="1363"/>
    <lineage>
        <taxon>Bacteria</taxon>
        <taxon>Bacillati</taxon>
        <taxon>Bacillota</taxon>
        <taxon>Bacilli</taxon>
        <taxon>Lactobacillales</taxon>
        <taxon>Streptococcaceae</taxon>
        <taxon>Lactococcus</taxon>
    </lineage>
</organism>
<name>A0AA46TVC6_9LACT</name>
<protein>
    <submittedName>
        <fullName evidence="2">Uncharacterized protein</fullName>
    </submittedName>
</protein>
<keyword evidence="1" id="KW-0812">Transmembrane</keyword>
<keyword evidence="1" id="KW-1133">Transmembrane helix</keyword>
<proteinExistence type="predicted"/>
<dbReference type="AlphaFoldDB" id="A0AA46TVC6"/>
<accession>A0AA46TVC6</accession>
<evidence type="ECO:0000313" key="2">
    <source>
        <dbReference type="EMBL" id="UYT10299.1"/>
    </source>
</evidence>
<evidence type="ECO:0000313" key="3">
    <source>
        <dbReference type="Proteomes" id="UP001164042"/>
    </source>
</evidence>
<dbReference type="Proteomes" id="UP001164042">
    <property type="component" value="Chromosome"/>
</dbReference>
<keyword evidence="1" id="KW-0472">Membrane</keyword>